<name>A0A1P8WF59_9PLAN</name>
<dbReference type="KEGG" id="fmr:Fuma_02326"/>
<proteinExistence type="predicted"/>
<sequence length="362" mass="39187">MQMNIFSVALAAILGIALIVIAGCSNDSSTGQSQSPGGQIAKRDANRLLGFGVTEGAVGYEVAFGEAKRAGIQFIELPQQWDDIETSPGVYDSPFLEMANEVYPTFDTGIVLSLNPIDTNALRLPAYLKGKAFDDSEVIAAFTRFVAFTIAGLPKARIVAISIGNEVDGNLGDDEIRWRQYRRFFTEVQTHIKVKLPDVPVGVKTTYSAITGDQRQLISELNAHADAVMVTYYPLDADFKVRPPSVVQDEIGSLVSLADGKPVHLLETGYPSGAANGSSEKLQADFVGNVFAAWDKFADDIPLVNIVWLYDMSPEEVAALTKYYSVDTPAFAGFLGTLGLKTHSGDDKLAFLELLKYAEGNK</sequence>
<protein>
    <submittedName>
        <fullName evidence="1">Beta-xylosidase</fullName>
    </submittedName>
</protein>
<reference evidence="1 2" key="1">
    <citation type="journal article" date="2016" name="Front. Microbiol.">
        <title>Fuerstia marisgermanicae gen. nov., sp. nov., an Unusual Member of the Phylum Planctomycetes from the German Wadden Sea.</title>
        <authorList>
            <person name="Kohn T."/>
            <person name="Heuer A."/>
            <person name="Jogler M."/>
            <person name="Vollmers J."/>
            <person name="Boedeker C."/>
            <person name="Bunk B."/>
            <person name="Rast P."/>
            <person name="Borchert D."/>
            <person name="Glockner I."/>
            <person name="Freese H.M."/>
            <person name="Klenk H.P."/>
            <person name="Overmann J."/>
            <person name="Kaster A.K."/>
            <person name="Rohde M."/>
            <person name="Wiegand S."/>
            <person name="Jogler C."/>
        </authorList>
    </citation>
    <scope>NUCLEOTIDE SEQUENCE [LARGE SCALE GENOMIC DNA]</scope>
    <source>
        <strain evidence="1 2">NH11</strain>
    </source>
</reference>
<dbReference type="STRING" id="1891926.Fuma_02326"/>
<dbReference type="InterPro" id="IPR017853">
    <property type="entry name" value="GH"/>
</dbReference>
<dbReference type="Gene3D" id="3.20.20.80">
    <property type="entry name" value="Glycosidases"/>
    <property type="match status" value="1"/>
</dbReference>
<gene>
    <name evidence="1" type="ORF">Fuma_02326</name>
</gene>
<dbReference type="EMBL" id="CP017641">
    <property type="protein sequence ID" value="APZ92714.1"/>
    <property type="molecule type" value="Genomic_DNA"/>
</dbReference>
<dbReference type="SUPFAM" id="SSF51445">
    <property type="entry name" value="(Trans)glycosidases"/>
    <property type="match status" value="1"/>
</dbReference>
<accession>A0A1P8WF59</accession>
<evidence type="ECO:0000313" key="2">
    <source>
        <dbReference type="Proteomes" id="UP000187735"/>
    </source>
</evidence>
<evidence type="ECO:0000313" key="1">
    <source>
        <dbReference type="EMBL" id="APZ92714.1"/>
    </source>
</evidence>
<keyword evidence="2" id="KW-1185">Reference proteome</keyword>
<dbReference type="AlphaFoldDB" id="A0A1P8WF59"/>
<dbReference type="Proteomes" id="UP000187735">
    <property type="component" value="Chromosome"/>
</dbReference>
<organism evidence="1 2">
    <name type="scientific">Fuerstiella marisgermanici</name>
    <dbReference type="NCBI Taxonomy" id="1891926"/>
    <lineage>
        <taxon>Bacteria</taxon>
        <taxon>Pseudomonadati</taxon>
        <taxon>Planctomycetota</taxon>
        <taxon>Planctomycetia</taxon>
        <taxon>Planctomycetales</taxon>
        <taxon>Planctomycetaceae</taxon>
        <taxon>Fuerstiella</taxon>
    </lineage>
</organism>